<reference evidence="1" key="1">
    <citation type="submission" date="2021-06" db="EMBL/GenBank/DDBJ databases">
        <authorList>
            <person name="Kallberg Y."/>
            <person name="Tangrot J."/>
            <person name="Rosling A."/>
        </authorList>
    </citation>
    <scope>NUCLEOTIDE SEQUENCE</scope>
    <source>
        <strain evidence="1">AU212A</strain>
    </source>
</reference>
<dbReference type="Proteomes" id="UP000789860">
    <property type="component" value="Unassembled WGS sequence"/>
</dbReference>
<feature type="non-terminal residue" evidence="1">
    <location>
        <position position="1"/>
    </location>
</feature>
<evidence type="ECO:0000313" key="1">
    <source>
        <dbReference type="EMBL" id="CAG8674938.1"/>
    </source>
</evidence>
<evidence type="ECO:0000313" key="2">
    <source>
        <dbReference type="Proteomes" id="UP000789860"/>
    </source>
</evidence>
<comment type="caution">
    <text evidence="1">The sequence shown here is derived from an EMBL/GenBank/DDBJ whole genome shotgun (WGS) entry which is preliminary data.</text>
</comment>
<organism evidence="1 2">
    <name type="scientific">Scutellospora calospora</name>
    <dbReference type="NCBI Taxonomy" id="85575"/>
    <lineage>
        <taxon>Eukaryota</taxon>
        <taxon>Fungi</taxon>
        <taxon>Fungi incertae sedis</taxon>
        <taxon>Mucoromycota</taxon>
        <taxon>Glomeromycotina</taxon>
        <taxon>Glomeromycetes</taxon>
        <taxon>Diversisporales</taxon>
        <taxon>Gigasporaceae</taxon>
        <taxon>Scutellospora</taxon>
    </lineage>
</organism>
<sequence length="61" mass="7213">QMCSLNNIEESLDFFNNIRIIDELCNLHEEVTLKGNYDQELLKSIEQYLTNNKLKPKDLIN</sequence>
<gene>
    <name evidence="1" type="ORF">SCALOS_LOCUS9513</name>
</gene>
<keyword evidence="2" id="KW-1185">Reference proteome</keyword>
<dbReference type="EMBL" id="CAJVPM010029913">
    <property type="protein sequence ID" value="CAG8674938.1"/>
    <property type="molecule type" value="Genomic_DNA"/>
</dbReference>
<protein>
    <submittedName>
        <fullName evidence="1">2718_t:CDS:1</fullName>
    </submittedName>
</protein>
<accession>A0ACA9NYU9</accession>
<name>A0ACA9NYU9_9GLOM</name>
<proteinExistence type="predicted"/>
<feature type="non-terminal residue" evidence="1">
    <location>
        <position position="61"/>
    </location>
</feature>